<dbReference type="InterPro" id="IPR000792">
    <property type="entry name" value="Tscrpt_reg_LuxR_C"/>
</dbReference>
<dbReference type="SMART" id="SM00421">
    <property type="entry name" value="HTH_LUXR"/>
    <property type="match status" value="1"/>
</dbReference>
<name>A0A1R3TCA9_9HYPH</name>
<dbReference type="SUPFAM" id="SSF46955">
    <property type="entry name" value="Putative DNA-binding domain"/>
    <property type="match status" value="1"/>
</dbReference>
<proteinExistence type="predicted"/>
<dbReference type="EMBL" id="FMUE01000001">
    <property type="protein sequence ID" value="SCX03228.1"/>
    <property type="molecule type" value="Genomic_DNA"/>
</dbReference>
<dbReference type="AlphaFoldDB" id="A0A1R3TCA9"/>
<evidence type="ECO:0000256" key="4">
    <source>
        <dbReference type="ARBA" id="ARBA00023163"/>
    </source>
</evidence>
<reference evidence="10" key="2">
    <citation type="submission" date="2016-10" db="EMBL/GenBank/DDBJ databases">
        <authorList>
            <person name="Wibberg D."/>
        </authorList>
    </citation>
    <scope>NUCLEOTIDE SEQUENCE [LARGE SCALE GENOMIC DNA]</scope>
</reference>
<evidence type="ECO:0000313" key="8">
    <source>
        <dbReference type="EMBL" id="MDX8327748.1"/>
    </source>
</evidence>
<keyword evidence="2" id="KW-0805">Transcription regulation</keyword>
<accession>A0A1R3TCA9</accession>
<evidence type="ECO:0000256" key="3">
    <source>
        <dbReference type="ARBA" id="ARBA00023125"/>
    </source>
</evidence>
<keyword evidence="3" id="KW-0238">DNA-binding</keyword>
<dbReference type="SMART" id="SM00422">
    <property type="entry name" value="HTH_MERR"/>
    <property type="match status" value="1"/>
</dbReference>
<evidence type="ECO:0000259" key="6">
    <source>
        <dbReference type="PROSITE" id="PS50043"/>
    </source>
</evidence>
<evidence type="ECO:0000259" key="7">
    <source>
        <dbReference type="PROSITE" id="PS50937"/>
    </source>
</evidence>
<feature type="compositionally biased region" description="Basic and acidic residues" evidence="5">
    <location>
        <begin position="45"/>
        <end position="65"/>
    </location>
</feature>
<evidence type="ECO:0000313" key="11">
    <source>
        <dbReference type="Proteomes" id="UP001277561"/>
    </source>
</evidence>
<evidence type="ECO:0000313" key="9">
    <source>
        <dbReference type="EMBL" id="SCX03228.1"/>
    </source>
</evidence>
<dbReference type="STRING" id="1907666.DSM25559_0299"/>
<dbReference type="GO" id="GO:0003700">
    <property type="term" value="F:DNA-binding transcription factor activity"/>
    <property type="evidence" value="ECO:0007669"/>
    <property type="project" value="InterPro"/>
</dbReference>
<dbReference type="InterPro" id="IPR000551">
    <property type="entry name" value="MerR-type_HTH_dom"/>
</dbReference>
<dbReference type="PROSITE" id="PS50043">
    <property type="entry name" value="HTH_LUXR_2"/>
    <property type="match status" value="1"/>
</dbReference>
<dbReference type="PANTHER" id="PTHR30204:SF69">
    <property type="entry name" value="MERR-FAMILY TRANSCRIPTIONAL REGULATOR"/>
    <property type="match status" value="1"/>
</dbReference>
<dbReference type="GO" id="GO:0003677">
    <property type="term" value="F:DNA binding"/>
    <property type="evidence" value="ECO:0007669"/>
    <property type="project" value="UniProtKB-KW"/>
</dbReference>
<dbReference type="InterPro" id="IPR016032">
    <property type="entry name" value="Sig_transdc_resp-reg_C-effctor"/>
</dbReference>
<evidence type="ECO:0000256" key="2">
    <source>
        <dbReference type="ARBA" id="ARBA00023015"/>
    </source>
</evidence>
<dbReference type="Proteomes" id="UP001277561">
    <property type="component" value="Unassembled WGS sequence"/>
</dbReference>
<dbReference type="PANTHER" id="PTHR30204">
    <property type="entry name" value="REDOX-CYCLING DRUG-SENSING TRANSCRIPTIONAL ACTIVATOR SOXR"/>
    <property type="match status" value="1"/>
</dbReference>
<evidence type="ECO:0000256" key="1">
    <source>
        <dbReference type="ARBA" id="ARBA00022491"/>
    </source>
</evidence>
<dbReference type="InterPro" id="IPR047057">
    <property type="entry name" value="MerR_fam"/>
</dbReference>
<dbReference type="Proteomes" id="UP000187891">
    <property type="component" value="Unassembled WGS sequence"/>
</dbReference>
<keyword evidence="11" id="KW-1185">Reference proteome</keyword>
<feature type="region of interest" description="Disordered" evidence="5">
    <location>
        <begin position="45"/>
        <end position="72"/>
    </location>
</feature>
<dbReference type="Gene3D" id="1.10.1660.10">
    <property type="match status" value="1"/>
</dbReference>
<feature type="domain" description="HTH merR-type" evidence="7">
    <location>
        <begin position="94"/>
        <end position="158"/>
    </location>
</feature>
<evidence type="ECO:0000256" key="5">
    <source>
        <dbReference type="SAM" id="MobiDB-lite"/>
    </source>
</evidence>
<keyword evidence="4" id="KW-0804">Transcription</keyword>
<dbReference type="InterPro" id="IPR009061">
    <property type="entry name" value="DNA-bd_dom_put_sf"/>
</dbReference>
<feature type="domain" description="HTH luxR-type" evidence="6">
    <location>
        <begin position="215"/>
        <end position="280"/>
    </location>
</feature>
<reference evidence="8 11" key="3">
    <citation type="journal article" date="2023" name="Phytobiomes J">
        <title>Deciphering the key players within the bacterial microbiota associated with aerial crown gall tumors on rhododendron: Insights into the gallobiome.</title>
        <authorList>
            <person name="Kuzmanovic N."/>
            <person name="Nesme J."/>
            <person name="Wolf J."/>
            <person name="Neumann-Schaal M."/>
            <person name="Petersen J."/>
            <person name="Fernandez-Gnecco G."/>
            <person name="Sproeer C."/>
            <person name="Bunk B."/>
            <person name="Overmann J."/>
            <person name="Sorensen S.J."/>
            <person name="Idczak E."/>
            <person name="Smalla K."/>
        </authorList>
    </citation>
    <scope>NUCLEOTIDE SEQUENCE [LARGE SCALE GENOMIC DNA]</scope>
    <source>
        <strain evidence="11">rho-14.1</strain>
        <strain evidence="8">Rho-14.1</strain>
    </source>
</reference>
<organism evidence="9 10">
    <name type="scientific">Agrobacterium rosae</name>
    <dbReference type="NCBI Taxonomy" id="1972867"/>
    <lineage>
        <taxon>Bacteria</taxon>
        <taxon>Pseudomonadati</taxon>
        <taxon>Pseudomonadota</taxon>
        <taxon>Alphaproteobacteria</taxon>
        <taxon>Hyphomicrobiales</taxon>
        <taxon>Rhizobiaceae</taxon>
        <taxon>Rhizobium/Agrobacterium group</taxon>
        <taxon>Agrobacterium</taxon>
    </lineage>
</organism>
<sequence>MASDYFYAETNLKLNPNFDLAIDGGTDDLLKDELPVRRSIPGRARNEARWRAKPMRDTEEPKTSLHQDASTAKRKGFLPDIPQPSHMPPEPVGIADMANMFGVTHRTLHFYEEKEIISSRRAGLMRIYSHQDVRRMAVVNFCREIGIPVATIQDIMQKLADAPTQAEADAIFQNVLNARKSELAGEISTVRRQIQQISDVLLTEDVASDADDDVIDASHVELDTQERKCLELMAEGYAPIRLARTLGISGDELQKLEASVMEKVSANNRFQAVAKAFMLGVISPDREAASQD</sequence>
<dbReference type="SUPFAM" id="SSF46894">
    <property type="entry name" value="C-terminal effector domain of the bipartite response regulators"/>
    <property type="match status" value="1"/>
</dbReference>
<dbReference type="CDD" id="cd00592">
    <property type="entry name" value="HTH_MerR-like"/>
    <property type="match status" value="1"/>
</dbReference>
<dbReference type="EMBL" id="JAVRAD010000001">
    <property type="protein sequence ID" value="MDX8327748.1"/>
    <property type="molecule type" value="Genomic_DNA"/>
</dbReference>
<dbReference type="InterPro" id="IPR036388">
    <property type="entry name" value="WH-like_DNA-bd_sf"/>
</dbReference>
<dbReference type="PROSITE" id="PS50937">
    <property type="entry name" value="HTH_MERR_2"/>
    <property type="match status" value="1"/>
</dbReference>
<dbReference type="Pfam" id="PF13411">
    <property type="entry name" value="MerR_1"/>
    <property type="match status" value="1"/>
</dbReference>
<gene>
    <name evidence="9" type="primary">soxR</name>
    <name evidence="9" type="ORF">DSM25559_0299</name>
    <name evidence="8" type="ORF">RMS29_00805</name>
</gene>
<reference evidence="9" key="1">
    <citation type="submission" date="2016-10" db="EMBL/GenBank/DDBJ databases">
        <authorList>
            <person name="de Groot N.N."/>
        </authorList>
    </citation>
    <scope>NUCLEOTIDE SEQUENCE [LARGE SCALE GENOMIC DNA]</scope>
    <source>
        <strain evidence="9">DSM25559</strain>
    </source>
</reference>
<protein>
    <submittedName>
        <fullName evidence="8">MerR family transcriptional regulator</fullName>
    </submittedName>
    <submittedName>
        <fullName evidence="9">Redox-sensitive transcriptional activator SoxR</fullName>
    </submittedName>
</protein>
<keyword evidence="1" id="KW-0678">Repressor</keyword>
<evidence type="ECO:0000313" key="10">
    <source>
        <dbReference type="Proteomes" id="UP000187891"/>
    </source>
</evidence>
<dbReference type="Gene3D" id="1.10.10.10">
    <property type="entry name" value="Winged helix-like DNA-binding domain superfamily/Winged helix DNA-binding domain"/>
    <property type="match status" value="1"/>
</dbReference>